<name>A0A1I0RG58_9FIRM</name>
<dbReference type="InterPro" id="IPR024078">
    <property type="entry name" value="LmbE-like_dom_sf"/>
</dbReference>
<evidence type="ECO:0000313" key="1">
    <source>
        <dbReference type="EMBL" id="SEW39837.1"/>
    </source>
</evidence>
<dbReference type="RefSeq" id="WP_092456201.1">
    <property type="nucleotide sequence ID" value="NZ_FOJI01000015.1"/>
</dbReference>
<accession>A0A1I0RG58</accession>
<keyword evidence="2" id="KW-1185">Reference proteome</keyword>
<dbReference type="PANTHER" id="PTHR12993">
    <property type="entry name" value="N-ACETYLGLUCOSAMINYL-PHOSPHATIDYLINOSITOL DE-N-ACETYLASE-RELATED"/>
    <property type="match status" value="1"/>
</dbReference>
<dbReference type="OrthoDB" id="9815144at2"/>
<protein>
    <submittedName>
        <fullName evidence="1">N-acetylglucosaminyl deacetylase, LmbE family</fullName>
    </submittedName>
</protein>
<sequence length="220" mass="25045">MNILVIAPHADDEILGVGGTIIKHIEQGDSVYICIASRGYPPLFSDEFVESIIKEAIACHKLIGIKKTFFFDFPAAMLETANRNEINDKLHDVIDEVKPDIVFIPHYGDMQKDHEIIAKASMVALRPKYEHKVKAIYSYETLSETEWNIPHSTNTFIPTVYIDISDYIQIKLEVLKQYKSQLSDFPNPRSLEAIEALSKYRGSTINVRAAESFVLIRQIM</sequence>
<organism evidence="1 2">
    <name type="scientific">[Clostridium] fimetarium</name>
    <dbReference type="NCBI Taxonomy" id="99656"/>
    <lineage>
        <taxon>Bacteria</taxon>
        <taxon>Bacillati</taxon>
        <taxon>Bacillota</taxon>
        <taxon>Clostridia</taxon>
        <taxon>Lachnospirales</taxon>
        <taxon>Lachnospiraceae</taxon>
    </lineage>
</organism>
<evidence type="ECO:0000313" key="2">
    <source>
        <dbReference type="Proteomes" id="UP000199701"/>
    </source>
</evidence>
<dbReference type="Proteomes" id="UP000199701">
    <property type="component" value="Unassembled WGS sequence"/>
</dbReference>
<dbReference type="AlphaFoldDB" id="A0A1I0RG58"/>
<dbReference type="PANTHER" id="PTHR12993:SF11">
    <property type="entry name" value="N-ACETYLGLUCOSAMINYL-PHOSPHATIDYLINOSITOL DE-N-ACETYLASE"/>
    <property type="match status" value="1"/>
</dbReference>
<dbReference type="EMBL" id="FOJI01000015">
    <property type="protein sequence ID" value="SEW39837.1"/>
    <property type="molecule type" value="Genomic_DNA"/>
</dbReference>
<dbReference type="Pfam" id="PF02585">
    <property type="entry name" value="PIG-L"/>
    <property type="match status" value="1"/>
</dbReference>
<reference evidence="1 2" key="1">
    <citation type="submission" date="2016-10" db="EMBL/GenBank/DDBJ databases">
        <authorList>
            <person name="de Groot N.N."/>
        </authorList>
    </citation>
    <scope>NUCLEOTIDE SEQUENCE [LARGE SCALE GENOMIC DNA]</scope>
    <source>
        <strain evidence="1 2">DSM 9179</strain>
    </source>
</reference>
<dbReference type="GO" id="GO:0016811">
    <property type="term" value="F:hydrolase activity, acting on carbon-nitrogen (but not peptide) bonds, in linear amides"/>
    <property type="evidence" value="ECO:0007669"/>
    <property type="project" value="TreeGrafter"/>
</dbReference>
<dbReference type="Gene3D" id="3.40.50.10320">
    <property type="entry name" value="LmbE-like"/>
    <property type="match status" value="1"/>
</dbReference>
<dbReference type="STRING" id="99656.SAMN05421659_11560"/>
<gene>
    <name evidence="1" type="ORF">SAMN05421659_11560</name>
</gene>
<dbReference type="InterPro" id="IPR003737">
    <property type="entry name" value="GlcNAc_PI_deacetylase-related"/>
</dbReference>
<proteinExistence type="predicted"/>
<dbReference type="SUPFAM" id="SSF102588">
    <property type="entry name" value="LmbE-like"/>
    <property type="match status" value="1"/>
</dbReference>